<evidence type="ECO:0000313" key="1">
    <source>
        <dbReference type="EMBL" id="ETR70708.1"/>
    </source>
</evidence>
<dbReference type="Proteomes" id="UP000189670">
    <property type="component" value="Unassembled WGS sequence"/>
</dbReference>
<sequence>MAESICQADISSKLWKSEPSTIIGRDKNLTAKTHQLAYPNYTRMDEDTGLVLHVSDDLAEHFQKVQIGRLGGEGRMCHITALEASPIFSNTQLMITRIQDTGRFKIVLLTPGFFENKGYYPDFLSQNNSHFPEGEWEIDGHKKKVQLVSMAVQRAKKIGGWNLATGVPKPMIKAVPAGTVYYFEMVNFDPDTDKDWITSLIQSSFPGTLPGDLNYCKQGFNTFFTGGWDYV</sequence>
<dbReference type="Pfam" id="PF09700">
    <property type="entry name" value="Cas_Cmr3"/>
    <property type="match status" value="1"/>
</dbReference>
<protein>
    <submittedName>
        <fullName evidence="1">Uncharacterized protein</fullName>
    </submittedName>
</protein>
<dbReference type="InterPro" id="IPR019117">
    <property type="entry name" value="CRISPR-assoc_protein_Cmr3"/>
</dbReference>
<proteinExistence type="predicted"/>
<dbReference type="Gene3D" id="2.60.40.4350">
    <property type="match status" value="1"/>
</dbReference>
<evidence type="ECO:0000313" key="2">
    <source>
        <dbReference type="Proteomes" id="UP000189670"/>
    </source>
</evidence>
<accession>A0A1V1P7D8</accession>
<organism evidence="1 2">
    <name type="scientific">Candidatus Magnetoglobus multicellularis str. Araruama</name>
    <dbReference type="NCBI Taxonomy" id="890399"/>
    <lineage>
        <taxon>Bacteria</taxon>
        <taxon>Pseudomonadati</taxon>
        <taxon>Thermodesulfobacteriota</taxon>
        <taxon>Desulfobacteria</taxon>
        <taxon>Desulfobacterales</taxon>
        <taxon>Desulfobacteraceae</taxon>
        <taxon>Candidatus Magnetoglobus</taxon>
    </lineage>
</organism>
<comment type="caution">
    <text evidence="1">The sequence shown here is derived from an EMBL/GenBank/DDBJ whole genome shotgun (WGS) entry which is preliminary data.</text>
</comment>
<reference evidence="2" key="1">
    <citation type="submission" date="2012-11" db="EMBL/GenBank/DDBJ databases">
        <authorList>
            <person name="Lucero-Rivera Y.E."/>
            <person name="Tovar-Ramirez D."/>
        </authorList>
    </citation>
    <scope>NUCLEOTIDE SEQUENCE [LARGE SCALE GENOMIC DNA]</scope>
    <source>
        <strain evidence="2">Araruama</strain>
    </source>
</reference>
<dbReference type="AlphaFoldDB" id="A0A1V1P7D8"/>
<name>A0A1V1P7D8_9BACT</name>
<gene>
    <name evidence="1" type="ORF">OMM_03044</name>
</gene>
<dbReference type="EMBL" id="ATBP01000382">
    <property type="protein sequence ID" value="ETR70708.1"/>
    <property type="molecule type" value="Genomic_DNA"/>
</dbReference>